<feature type="repeat" description="WD" evidence="3">
    <location>
        <begin position="161"/>
        <end position="202"/>
    </location>
</feature>
<proteinExistence type="predicted"/>
<feature type="transmembrane region" description="Helical" evidence="5">
    <location>
        <begin position="65"/>
        <end position="88"/>
    </location>
</feature>
<dbReference type="STRING" id="930992.A0A0D0BTV2"/>
<keyword evidence="5" id="KW-0812">Transmembrane</keyword>
<keyword evidence="1 3" id="KW-0853">WD repeat</keyword>
<evidence type="ECO:0000256" key="2">
    <source>
        <dbReference type="ARBA" id="ARBA00022737"/>
    </source>
</evidence>
<dbReference type="Proteomes" id="UP000054485">
    <property type="component" value="Unassembled WGS sequence"/>
</dbReference>
<keyword evidence="5" id="KW-1133">Transmembrane helix</keyword>
<feature type="repeat" description="WD" evidence="3">
    <location>
        <begin position="120"/>
        <end position="161"/>
    </location>
</feature>
<gene>
    <name evidence="6" type="ORF">CY34DRAFT_7682</name>
</gene>
<feature type="region of interest" description="Disordered" evidence="4">
    <location>
        <begin position="201"/>
        <end position="226"/>
    </location>
</feature>
<keyword evidence="2" id="KW-0677">Repeat</keyword>
<dbReference type="PROSITE" id="PS50294">
    <property type="entry name" value="WD_REPEATS_REGION"/>
    <property type="match status" value="1"/>
</dbReference>
<dbReference type="InterPro" id="IPR015943">
    <property type="entry name" value="WD40/YVTN_repeat-like_dom_sf"/>
</dbReference>
<dbReference type="InterPro" id="IPR001680">
    <property type="entry name" value="WD40_rpt"/>
</dbReference>
<accession>A0A0D0BTV2</accession>
<dbReference type="AlphaFoldDB" id="A0A0D0BTV2"/>
<reference evidence="6 7" key="1">
    <citation type="submission" date="2014-04" db="EMBL/GenBank/DDBJ databases">
        <authorList>
            <consortium name="DOE Joint Genome Institute"/>
            <person name="Kuo A."/>
            <person name="Ruytinx J."/>
            <person name="Rineau F."/>
            <person name="Colpaert J."/>
            <person name="Kohler A."/>
            <person name="Nagy L.G."/>
            <person name="Floudas D."/>
            <person name="Copeland A."/>
            <person name="Barry K.W."/>
            <person name="Cichocki N."/>
            <person name="Veneault-Fourrey C."/>
            <person name="LaButti K."/>
            <person name="Lindquist E.A."/>
            <person name="Lipzen A."/>
            <person name="Lundell T."/>
            <person name="Morin E."/>
            <person name="Murat C."/>
            <person name="Sun H."/>
            <person name="Tunlid A."/>
            <person name="Henrissat B."/>
            <person name="Grigoriev I.V."/>
            <person name="Hibbett D.S."/>
            <person name="Martin F."/>
            <person name="Nordberg H.P."/>
            <person name="Cantor M.N."/>
            <person name="Hua S.X."/>
        </authorList>
    </citation>
    <scope>NUCLEOTIDE SEQUENCE [LARGE SCALE GENOMIC DNA]</scope>
    <source>
        <strain evidence="6 7">UH-Slu-Lm8-n1</strain>
    </source>
</reference>
<dbReference type="PROSITE" id="PS50082">
    <property type="entry name" value="WD_REPEATS_2"/>
    <property type="match status" value="2"/>
</dbReference>
<evidence type="ECO:0000256" key="4">
    <source>
        <dbReference type="SAM" id="MobiDB-lite"/>
    </source>
</evidence>
<dbReference type="Gene3D" id="2.130.10.10">
    <property type="entry name" value="YVTN repeat-like/Quinoprotein amine dehydrogenase"/>
    <property type="match status" value="1"/>
</dbReference>
<dbReference type="EMBL" id="KN835134">
    <property type="protein sequence ID" value="KIK48977.1"/>
    <property type="molecule type" value="Genomic_DNA"/>
</dbReference>
<name>A0A0D0BTV2_9AGAM</name>
<dbReference type="PANTHER" id="PTHR19848">
    <property type="entry name" value="WD40 REPEAT PROTEIN"/>
    <property type="match status" value="1"/>
</dbReference>
<evidence type="ECO:0000256" key="5">
    <source>
        <dbReference type="SAM" id="Phobius"/>
    </source>
</evidence>
<evidence type="ECO:0000313" key="6">
    <source>
        <dbReference type="EMBL" id="KIK48977.1"/>
    </source>
</evidence>
<dbReference type="OrthoDB" id="2690379at2759"/>
<reference evidence="7" key="2">
    <citation type="submission" date="2015-01" db="EMBL/GenBank/DDBJ databases">
        <title>Evolutionary Origins and Diversification of the Mycorrhizal Mutualists.</title>
        <authorList>
            <consortium name="DOE Joint Genome Institute"/>
            <consortium name="Mycorrhizal Genomics Consortium"/>
            <person name="Kohler A."/>
            <person name="Kuo A."/>
            <person name="Nagy L.G."/>
            <person name="Floudas D."/>
            <person name="Copeland A."/>
            <person name="Barry K.W."/>
            <person name="Cichocki N."/>
            <person name="Veneault-Fourrey C."/>
            <person name="LaButti K."/>
            <person name="Lindquist E.A."/>
            <person name="Lipzen A."/>
            <person name="Lundell T."/>
            <person name="Morin E."/>
            <person name="Murat C."/>
            <person name="Riley R."/>
            <person name="Ohm R."/>
            <person name="Sun H."/>
            <person name="Tunlid A."/>
            <person name="Henrissat B."/>
            <person name="Grigoriev I.V."/>
            <person name="Hibbett D.S."/>
            <person name="Martin F."/>
        </authorList>
    </citation>
    <scope>NUCLEOTIDE SEQUENCE [LARGE SCALE GENOMIC DNA]</scope>
    <source>
        <strain evidence="7">UH-Slu-Lm8-n1</strain>
    </source>
</reference>
<protein>
    <submittedName>
        <fullName evidence="6">Uncharacterized protein</fullName>
    </submittedName>
</protein>
<keyword evidence="5" id="KW-0472">Membrane</keyword>
<dbReference type="InterPro" id="IPR036322">
    <property type="entry name" value="WD40_repeat_dom_sf"/>
</dbReference>
<dbReference type="Pfam" id="PF00400">
    <property type="entry name" value="WD40"/>
    <property type="match status" value="3"/>
</dbReference>
<organism evidence="6 7">
    <name type="scientific">Suillus luteus UH-Slu-Lm8-n1</name>
    <dbReference type="NCBI Taxonomy" id="930992"/>
    <lineage>
        <taxon>Eukaryota</taxon>
        <taxon>Fungi</taxon>
        <taxon>Dikarya</taxon>
        <taxon>Basidiomycota</taxon>
        <taxon>Agaricomycotina</taxon>
        <taxon>Agaricomycetes</taxon>
        <taxon>Agaricomycetidae</taxon>
        <taxon>Boletales</taxon>
        <taxon>Suillineae</taxon>
        <taxon>Suillaceae</taxon>
        <taxon>Suillus</taxon>
    </lineage>
</organism>
<dbReference type="InParanoid" id="A0A0D0BTV2"/>
<evidence type="ECO:0000256" key="3">
    <source>
        <dbReference type="PROSITE-ProRule" id="PRU00221"/>
    </source>
</evidence>
<dbReference type="SMART" id="SM00320">
    <property type="entry name" value="WD40"/>
    <property type="match status" value="3"/>
</dbReference>
<evidence type="ECO:0000256" key="1">
    <source>
        <dbReference type="ARBA" id="ARBA00022574"/>
    </source>
</evidence>
<dbReference type="HOGENOM" id="CLU_1225483_0_0_1"/>
<dbReference type="SUPFAM" id="SSF50978">
    <property type="entry name" value="WD40 repeat-like"/>
    <property type="match status" value="1"/>
</dbReference>
<sequence length="226" mass="24851">MSPASTASPPMPPGMEDCAARIVSASSSPGIPKHEPVPVPPPSKHKMFAFTSPAVWRRWLIERTVVFAAFFLLPLIHSLLLDFSLAWMPDGTRLFSAGGDTDPTIREWDTSNWKQVGEPWKGHFKSIQAISLNSTGTLLASASDDNGVRLWQVSDRRTIVVFKHRSAVQCVTFSADDRRILSGDQNKAIFKWAVPEDALPDTLLESESESSELTSTEGSEGEARED</sequence>
<keyword evidence="7" id="KW-1185">Reference proteome</keyword>
<evidence type="ECO:0000313" key="7">
    <source>
        <dbReference type="Proteomes" id="UP000054485"/>
    </source>
</evidence>
<dbReference type="PANTHER" id="PTHR19848:SF8">
    <property type="entry name" value="F-BOX AND WD REPEAT DOMAIN CONTAINING 7"/>
    <property type="match status" value="1"/>
</dbReference>